<dbReference type="AlphaFoldDB" id="A0AAX4L6C0"/>
<accession>A0AAX4L6C0</accession>
<evidence type="ECO:0000313" key="1">
    <source>
        <dbReference type="EMBL" id="WWX69799.1"/>
    </source>
</evidence>
<dbReference type="Proteomes" id="UP001383096">
    <property type="component" value="Chromosome"/>
</dbReference>
<proteinExistence type="predicted"/>
<name>A0AAX4L6C0_ECOLX</name>
<sequence>MSSNNVDVTLYPVHAAYQVALELAKAGAFNNSSDRGTAFINAFDKLKERFEQVQEESNNK</sequence>
<organism evidence="1 2">
    <name type="scientific">Escherichia coli</name>
    <dbReference type="NCBI Taxonomy" id="562"/>
    <lineage>
        <taxon>Bacteria</taxon>
        <taxon>Pseudomonadati</taxon>
        <taxon>Pseudomonadota</taxon>
        <taxon>Gammaproteobacteria</taxon>
        <taxon>Enterobacterales</taxon>
        <taxon>Enterobacteriaceae</taxon>
        <taxon>Escherichia</taxon>
    </lineage>
</organism>
<evidence type="ECO:0000313" key="2">
    <source>
        <dbReference type="Proteomes" id="UP001383096"/>
    </source>
</evidence>
<protein>
    <submittedName>
        <fullName evidence="1">Uncharacterized protein</fullName>
    </submittedName>
</protein>
<gene>
    <name evidence="1" type="ORF">V9Z47_16900</name>
</gene>
<dbReference type="EMBL" id="CP146670">
    <property type="protein sequence ID" value="WWX69799.1"/>
    <property type="molecule type" value="Genomic_DNA"/>
</dbReference>
<reference evidence="1" key="1">
    <citation type="submission" date="2024-03" db="EMBL/GenBank/DDBJ databases">
        <title>Epithelial relay of microbial signals coordinates intestinal macrophage supported barrier repair.</title>
        <authorList>
            <person name="Tsai M.T."/>
        </authorList>
    </citation>
    <scope>NUCLEOTIDE SEQUENCE</scope>
    <source>
        <strain evidence="1">MS 21-1</strain>
    </source>
</reference>
<dbReference type="RefSeq" id="WP_000097749.1">
    <property type="nucleotide sequence ID" value="NZ_CABVUN010000114.1"/>
</dbReference>